<dbReference type="EMBL" id="OX395132">
    <property type="protein sequence ID" value="CAI5778743.1"/>
    <property type="molecule type" value="Genomic_DNA"/>
</dbReference>
<dbReference type="Proteomes" id="UP001178461">
    <property type="component" value="Chromosome 7"/>
</dbReference>
<feature type="region of interest" description="Disordered" evidence="1">
    <location>
        <begin position="59"/>
        <end position="171"/>
    </location>
</feature>
<gene>
    <name evidence="2" type="ORF">PODLI_1B022638</name>
</gene>
<feature type="compositionally biased region" description="Gly residues" evidence="1">
    <location>
        <begin position="145"/>
        <end position="157"/>
    </location>
</feature>
<feature type="region of interest" description="Disordered" evidence="1">
    <location>
        <begin position="1"/>
        <end position="33"/>
    </location>
</feature>
<feature type="compositionally biased region" description="Pro residues" evidence="1">
    <location>
        <begin position="87"/>
        <end position="96"/>
    </location>
</feature>
<evidence type="ECO:0000313" key="2">
    <source>
        <dbReference type="EMBL" id="CAI5778743.1"/>
    </source>
</evidence>
<sequence>MVDPADLPGRNSDPPTPDAEQGPERAWLRGDWKERSPDMREQLLSLCHWLDALEKRLPGLPERDSATELPGEPWERGQRGLHAAAGRPPPSWPPAAAPEKASSLHDTPDPGPDTPAAPALLSRWNFSPSPPTAGGFRRLLSVRPGGSGRGAPEGRSGGSRRALGPPPTAWQTCRQPCGELPCHAMKARL</sequence>
<proteinExistence type="predicted"/>
<feature type="compositionally biased region" description="Basic and acidic residues" evidence="1">
    <location>
        <begin position="22"/>
        <end position="33"/>
    </location>
</feature>
<keyword evidence="3" id="KW-1185">Reference proteome</keyword>
<evidence type="ECO:0000313" key="3">
    <source>
        <dbReference type="Proteomes" id="UP001178461"/>
    </source>
</evidence>
<name>A0AA35KKV5_9SAUR</name>
<organism evidence="2 3">
    <name type="scientific">Podarcis lilfordi</name>
    <name type="common">Lilford's wall lizard</name>
    <dbReference type="NCBI Taxonomy" id="74358"/>
    <lineage>
        <taxon>Eukaryota</taxon>
        <taxon>Metazoa</taxon>
        <taxon>Chordata</taxon>
        <taxon>Craniata</taxon>
        <taxon>Vertebrata</taxon>
        <taxon>Euteleostomi</taxon>
        <taxon>Lepidosauria</taxon>
        <taxon>Squamata</taxon>
        <taxon>Bifurcata</taxon>
        <taxon>Unidentata</taxon>
        <taxon>Episquamata</taxon>
        <taxon>Laterata</taxon>
        <taxon>Lacertibaenia</taxon>
        <taxon>Lacertidae</taxon>
        <taxon>Podarcis</taxon>
    </lineage>
</organism>
<evidence type="ECO:0000256" key="1">
    <source>
        <dbReference type="SAM" id="MobiDB-lite"/>
    </source>
</evidence>
<accession>A0AA35KKV5</accession>
<reference evidence="2" key="1">
    <citation type="submission" date="2022-12" db="EMBL/GenBank/DDBJ databases">
        <authorList>
            <person name="Alioto T."/>
            <person name="Alioto T."/>
            <person name="Gomez Garrido J."/>
        </authorList>
    </citation>
    <scope>NUCLEOTIDE SEQUENCE</scope>
</reference>
<dbReference type="AlphaFoldDB" id="A0AA35KKV5"/>
<protein>
    <submittedName>
        <fullName evidence="2">Uncharacterized protein</fullName>
    </submittedName>
</protein>